<sequence>MLGSSTLQKPSLFSFPFTRLLLLPSLFFSSSFSSCKRRSSSPFLSSPLKPPLPKKIASTISVHGFPWDDPFHWMSNTSDPDLLRYLHQENSYAQAFMADTQELQRTLFAEMKNRMPPKISTPPERWGKWLYYQHVPEGKEYPVLCRKLSCHDGFFGAFLNYKERPEEETLLDWNEIAEQYGMHLSFLPFFRLMFMSLSEVIWCDRKILFSFLVCFICYVNIGTCRISPDHNFLAYTLDTRGSELFVVQLKDLRTGAMILGSEVKGVLSLAWASDSDCLFYTLCDENQRPNRKLGADVADDLLFTEIDLGCCVDITSTKDGKFNTINSNSRASSEEEHHYGFFYILTNAPSENITFAAEGYHLVRCRAEKSSLSTWQDVVLPGQDATFQDMDMFHGHLVLSLQKEGLPMLCSINMPINVDNEQAKYIEDLNPWFFPLPSALCSFLPASNHDFVASVYRLVVSSPVVPDLIVDYDMFKQKFTFLHQEEWTDLSETYSCERQEVISHDGVMIPLTILYSRKLHSNGNSPGLIYGYGAYGEVLDKGWSADHISLLDRGWVIAYADVSAIFLVGVEGDRAWHRAGTKMNKLNSFHDFAACAIYLISEGYVHKNQLVAIGCSAGGLLVGATINKYPDLFCAAILKVPFLDIANTMLDPCLPLTILDYDEFGDPDVQEEFETIHSYSPYDNIVPGVCYPSTLVTASFHDSRVGVWETAKWVAKVREKTCQSCSPSVILKTNMDGGHFSEGGRLKHCEDMAFEYAFLIKTTGFLHDAKQ</sequence>
<keyword evidence="2" id="KW-1185">Reference proteome</keyword>
<protein>
    <submittedName>
        <fullName evidence="1">Peptidase S9A prolyl oligopeptidase protein</fullName>
        <ecNumber evidence="1">3.4.21.83</ecNumber>
    </submittedName>
</protein>
<accession>A0ACB7WLR8</accession>
<name>A0ACB7WLR8_DIOAL</name>
<comment type="caution">
    <text evidence="1">The sequence shown here is derived from an EMBL/GenBank/DDBJ whole genome shotgun (WGS) entry which is preliminary data.</text>
</comment>
<keyword evidence="1" id="KW-0378">Hydrolase</keyword>
<evidence type="ECO:0000313" key="1">
    <source>
        <dbReference type="EMBL" id="KAH7688997.1"/>
    </source>
</evidence>
<gene>
    <name evidence="1" type="ORF">IHE45_03G066300</name>
</gene>
<evidence type="ECO:0000313" key="2">
    <source>
        <dbReference type="Proteomes" id="UP000827976"/>
    </source>
</evidence>
<dbReference type="Proteomes" id="UP000827976">
    <property type="component" value="Chromosome 3"/>
</dbReference>
<dbReference type="EMBL" id="CM037013">
    <property type="protein sequence ID" value="KAH7688997.1"/>
    <property type="molecule type" value="Genomic_DNA"/>
</dbReference>
<dbReference type="EC" id="3.4.21.83" evidence="1"/>
<organism evidence="1 2">
    <name type="scientific">Dioscorea alata</name>
    <name type="common">Purple yam</name>
    <dbReference type="NCBI Taxonomy" id="55571"/>
    <lineage>
        <taxon>Eukaryota</taxon>
        <taxon>Viridiplantae</taxon>
        <taxon>Streptophyta</taxon>
        <taxon>Embryophyta</taxon>
        <taxon>Tracheophyta</taxon>
        <taxon>Spermatophyta</taxon>
        <taxon>Magnoliopsida</taxon>
        <taxon>Liliopsida</taxon>
        <taxon>Dioscoreales</taxon>
        <taxon>Dioscoreaceae</taxon>
        <taxon>Dioscorea</taxon>
    </lineage>
</organism>
<reference evidence="2" key="1">
    <citation type="journal article" date="2022" name="Nat. Commun.">
        <title>Chromosome evolution and the genetic basis of agronomically important traits in greater yam.</title>
        <authorList>
            <person name="Bredeson J.V."/>
            <person name="Lyons J.B."/>
            <person name="Oniyinde I.O."/>
            <person name="Okereke N.R."/>
            <person name="Kolade O."/>
            <person name="Nnabue I."/>
            <person name="Nwadili C.O."/>
            <person name="Hribova E."/>
            <person name="Parker M."/>
            <person name="Nwogha J."/>
            <person name="Shu S."/>
            <person name="Carlson J."/>
            <person name="Kariba R."/>
            <person name="Muthemba S."/>
            <person name="Knop K."/>
            <person name="Barton G.J."/>
            <person name="Sherwood A.V."/>
            <person name="Lopez-Montes A."/>
            <person name="Asiedu R."/>
            <person name="Jamnadass R."/>
            <person name="Muchugi A."/>
            <person name="Goodstein D."/>
            <person name="Egesi C.N."/>
            <person name="Featherston J."/>
            <person name="Asfaw A."/>
            <person name="Simpson G.G."/>
            <person name="Dolezel J."/>
            <person name="Hendre P.S."/>
            <person name="Van Deynze A."/>
            <person name="Kumar P.L."/>
            <person name="Obidiegwu J.E."/>
            <person name="Bhattacharjee R."/>
            <person name="Rokhsar D.S."/>
        </authorList>
    </citation>
    <scope>NUCLEOTIDE SEQUENCE [LARGE SCALE GENOMIC DNA]</scope>
    <source>
        <strain evidence="2">cv. TDa95/00328</strain>
    </source>
</reference>
<proteinExistence type="predicted"/>